<keyword evidence="1" id="KW-1133">Transmembrane helix</keyword>
<organism evidence="3 4">
    <name type="scientific">Amycolatopsis minnesotensis</name>
    <dbReference type="NCBI Taxonomy" id="337894"/>
    <lineage>
        <taxon>Bacteria</taxon>
        <taxon>Bacillati</taxon>
        <taxon>Actinomycetota</taxon>
        <taxon>Actinomycetes</taxon>
        <taxon>Pseudonocardiales</taxon>
        <taxon>Pseudonocardiaceae</taxon>
        <taxon>Amycolatopsis</taxon>
    </lineage>
</organism>
<sequence>MEMTIDEPVWLRRGSWFGCPLIGAALGAGLYGIANWAVTVTWFPWQKPFQALLEIPKPWGLAGLLALGLVAGWLFAAVWAEQRLIVIVSPGSVRLQRGKKKRRIEARLTAVFKDDKELVLLGADGKELVREKTDLSEAALAKGFSGHGFPWHDEPPAER</sequence>
<dbReference type="Proteomes" id="UP001501116">
    <property type="component" value="Unassembled WGS sequence"/>
</dbReference>
<keyword evidence="1" id="KW-0472">Membrane</keyword>
<feature type="transmembrane region" description="Helical" evidence="1">
    <location>
        <begin position="21"/>
        <end position="39"/>
    </location>
</feature>
<name>A0ABP5CIJ9_9PSEU</name>
<keyword evidence="4" id="KW-1185">Reference proteome</keyword>
<keyword evidence="1" id="KW-0812">Transmembrane</keyword>
<evidence type="ECO:0000256" key="1">
    <source>
        <dbReference type="SAM" id="Phobius"/>
    </source>
</evidence>
<comment type="caution">
    <text evidence="3">The sequence shown here is derived from an EMBL/GenBank/DDBJ whole genome shotgun (WGS) entry which is preliminary data.</text>
</comment>
<dbReference type="InterPro" id="IPR057798">
    <property type="entry name" value="PH_YqeB"/>
</dbReference>
<reference evidence="4" key="1">
    <citation type="journal article" date="2019" name="Int. J. Syst. Evol. Microbiol.">
        <title>The Global Catalogue of Microorganisms (GCM) 10K type strain sequencing project: providing services to taxonomists for standard genome sequencing and annotation.</title>
        <authorList>
            <consortium name="The Broad Institute Genomics Platform"/>
            <consortium name="The Broad Institute Genome Sequencing Center for Infectious Disease"/>
            <person name="Wu L."/>
            <person name="Ma J."/>
        </authorList>
    </citation>
    <scope>NUCLEOTIDE SEQUENCE [LARGE SCALE GENOMIC DNA]</scope>
    <source>
        <strain evidence="4">JCM 14545</strain>
    </source>
</reference>
<dbReference type="Pfam" id="PF23494">
    <property type="entry name" value="bPH_10"/>
    <property type="match status" value="1"/>
</dbReference>
<evidence type="ECO:0000313" key="4">
    <source>
        <dbReference type="Proteomes" id="UP001501116"/>
    </source>
</evidence>
<protein>
    <recommendedName>
        <fullName evidence="2">YqeB PH domain-containing protein</fullName>
    </recommendedName>
</protein>
<feature type="transmembrane region" description="Helical" evidence="1">
    <location>
        <begin position="59"/>
        <end position="80"/>
    </location>
</feature>
<accession>A0ABP5CIJ9</accession>
<proteinExistence type="predicted"/>
<dbReference type="EMBL" id="BAAANN010000014">
    <property type="protein sequence ID" value="GAA1963573.1"/>
    <property type="molecule type" value="Genomic_DNA"/>
</dbReference>
<evidence type="ECO:0000313" key="3">
    <source>
        <dbReference type="EMBL" id="GAA1963573.1"/>
    </source>
</evidence>
<evidence type="ECO:0000259" key="2">
    <source>
        <dbReference type="Pfam" id="PF23494"/>
    </source>
</evidence>
<dbReference type="RefSeq" id="WP_344420272.1">
    <property type="nucleotide sequence ID" value="NZ_BAAANN010000014.1"/>
</dbReference>
<feature type="domain" description="YqeB PH" evidence="2">
    <location>
        <begin position="4"/>
        <end position="152"/>
    </location>
</feature>
<gene>
    <name evidence="3" type="ORF">GCM10009754_38850</name>
</gene>